<dbReference type="Gene3D" id="3.90.550.10">
    <property type="entry name" value="Spore Coat Polysaccharide Biosynthesis Protein SpsA, Chain A"/>
    <property type="match status" value="1"/>
</dbReference>
<name>A0A382VSU4_9ZZZZ</name>
<dbReference type="SUPFAM" id="SSF53448">
    <property type="entry name" value="Nucleotide-diphospho-sugar transferases"/>
    <property type="match status" value="1"/>
</dbReference>
<accession>A0A382VSU4</accession>
<dbReference type="EMBL" id="UINC01154294">
    <property type="protein sequence ID" value="SVD49494.1"/>
    <property type="molecule type" value="Genomic_DNA"/>
</dbReference>
<dbReference type="Pfam" id="PF00535">
    <property type="entry name" value="Glycos_transf_2"/>
    <property type="match status" value="1"/>
</dbReference>
<sequence>MNRCSTLPRALESIARQTKPVDEVIVVDNGSTDGTSNMLKT</sequence>
<dbReference type="AlphaFoldDB" id="A0A382VSU4"/>
<evidence type="ECO:0000313" key="2">
    <source>
        <dbReference type="EMBL" id="SVD49494.1"/>
    </source>
</evidence>
<gene>
    <name evidence="2" type="ORF">METZ01_LOCUS402348</name>
</gene>
<feature type="non-terminal residue" evidence="2">
    <location>
        <position position="41"/>
    </location>
</feature>
<feature type="domain" description="Glycosyltransferase 2-like" evidence="1">
    <location>
        <begin position="2"/>
        <end position="40"/>
    </location>
</feature>
<dbReference type="InterPro" id="IPR029044">
    <property type="entry name" value="Nucleotide-diphossugar_trans"/>
</dbReference>
<organism evidence="2">
    <name type="scientific">marine metagenome</name>
    <dbReference type="NCBI Taxonomy" id="408172"/>
    <lineage>
        <taxon>unclassified sequences</taxon>
        <taxon>metagenomes</taxon>
        <taxon>ecological metagenomes</taxon>
    </lineage>
</organism>
<reference evidence="2" key="1">
    <citation type="submission" date="2018-05" db="EMBL/GenBank/DDBJ databases">
        <authorList>
            <person name="Lanie J.A."/>
            <person name="Ng W.-L."/>
            <person name="Kazmierczak K.M."/>
            <person name="Andrzejewski T.M."/>
            <person name="Davidsen T.M."/>
            <person name="Wayne K.J."/>
            <person name="Tettelin H."/>
            <person name="Glass J.I."/>
            <person name="Rusch D."/>
            <person name="Podicherti R."/>
            <person name="Tsui H.-C.T."/>
            <person name="Winkler M.E."/>
        </authorList>
    </citation>
    <scope>NUCLEOTIDE SEQUENCE</scope>
</reference>
<proteinExistence type="predicted"/>
<protein>
    <recommendedName>
        <fullName evidence="1">Glycosyltransferase 2-like domain-containing protein</fullName>
    </recommendedName>
</protein>
<dbReference type="InterPro" id="IPR001173">
    <property type="entry name" value="Glyco_trans_2-like"/>
</dbReference>
<evidence type="ECO:0000259" key="1">
    <source>
        <dbReference type="Pfam" id="PF00535"/>
    </source>
</evidence>